<sequence length="465" mass="53201">MHTNTTVTYNRGVYDFGKPVLRVSDPVLIKQILVKDFHKFRNRIAKPSTSPVLSVTMASARDGQWKRIRAIASPAFTSAKLKHMYPLVNECCRDFLAALHRHVSTSGRIEVELKHLMSDYTIDVIASVAFATKTNPYSDPNNPFITKAKAMLSKNPMQILLIRILPTFAIKSRLWKAMVSDLSSNVMFFIEIVRRLMSERKKSDYRRRRLCGRRCDVWTSRERRRRRTDEGVDELMAEKRALSGVEENKFNENEILAQCYVFFNAGFETTATALSYCTYELAVNPHIQDQLVAETREAFSENTTDIDYETLCRLPLLDAVVSETLRKYPPLINFGREAMDDVVLTRDSDGSMFKIEKGMNVSIPVYALHHDPDYYPDPFAFKPDRFLAQNGRNIKPYTYLPFGAGPRNCIGTRFALLVIKLALVKILKQFRFYAVPDTDIPVIFNVGVGVNQLNAKRLVVGVEKR</sequence>
<keyword evidence="12" id="KW-0472">Membrane</keyword>
<dbReference type="GO" id="GO:0016705">
    <property type="term" value="F:oxidoreductase activity, acting on paired donors, with incorporation or reduction of molecular oxygen"/>
    <property type="evidence" value="ECO:0007669"/>
    <property type="project" value="InterPro"/>
</dbReference>
<gene>
    <name evidence="15" type="ORF">OSB1V03_LOCUS9744</name>
</gene>
<dbReference type="InterPro" id="IPR050476">
    <property type="entry name" value="Insect_CytP450_Detox"/>
</dbReference>
<evidence type="ECO:0000256" key="1">
    <source>
        <dbReference type="ARBA" id="ARBA00001971"/>
    </source>
</evidence>
<evidence type="ECO:0000256" key="6">
    <source>
        <dbReference type="ARBA" id="ARBA00022723"/>
    </source>
</evidence>
<keyword evidence="9 14" id="KW-0560">Oxidoreductase</keyword>
<keyword evidence="11 14" id="KW-0503">Monooxygenase</keyword>
<evidence type="ECO:0000256" key="8">
    <source>
        <dbReference type="ARBA" id="ARBA00022848"/>
    </source>
</evidence>
<dbReference type="PROSITE" id="PS00086">
    <property type="entry name" value="CYTOCHROME_P450"/>
    <property type="match status" value="1"/>
</dbReference>
<dbReference type="PANTHER" id="PTHR24292:SF54">
    <property type="entry name" value="CYP9F3-RELATED"/>
    <property type="match status" value="1"/>
</dbReference>
<evidence type="ECO:0000256" key="14">
    <source>
        <dbReference type="RuleBase" id="RU000461"/>
    </source>
</evidence>
<dbReference type="PRINTS" id="PR00385">
    <property type="entry name" value="P450"/>
</dbReference>
<dbReference type="Proteomes" id="UP000759131">
    <property type="component" value="Unassembled WGS sequence"/>
</dbReference>
<keyword evidence="16" id="KW-1185">Reference proteome</keyword>
<evidence type="ECO:0000256" key="10">
    <source>
        <dbReference type="ARBA" id="ARBA00023004"/>
    </source>
</evidence>
<dbReference type="GO" id="GO:0005506">
    <property type="term" value="F:iron ion binding"/>
    <property type="evidence" value="ECO:0007669"/>
    <property type="project" value="InterPro"/>
</dbReference>
<keyword evidence="7" id="KW-0256">Endoplasmic reticulum</keyword>
<dbReference type="InterPro" id="IPR036396">
    <property type="entry name" value="Cyt_P450_sf"/>
</dbReference>
<dbReference type="PRINTS" id="PR00463">
    <property type="entry name" value="EP450I"/>
</dbReference>
<accession>A0A7R9KU32</accession>
<dbReference type="OrthoDB" id="2789670at2759"/>
<comment type="similarity">
    <text evidence="4 14">Belongs to the cytochrome P450 family.</text>
</comment>
<evidence type="ECO:0000256" key="9">
    <source>
        <dbReference type="ARBA" id="ARBA00023002"/>
    </source>
</evidence>
<evidence type="ECO:0000256" key="4">
    <source>
        <dbReference type="ARBA" id="ARBA00010617"/>
    </source>
</evidence>
<evidence type="ECO:0000313" key="16">
    <source>
        <dbReference type="Proteomes" id="UP000759131"/>
    </source>
</evidence>
<dbReference type="AlphaFoldDB" id="A0A7R9KU32"/>
<feature type="binding site" description="axial binding residue" evidence="13">
    <location>
        <position position="409"/>
    </location>
    <ligand>
        <name>heme</name>
        <dbReference type="ChEBI" id="CHEBI:30413"/>
    </ligand>
    <ligandPart>
        <name>Fe</name>
        <dbReference type="ChEBI" id="CHEBI:18248"/>
    </ligandPart>
</feature>
<keyword evidence="5 13" id="KW-0349">Heme</keyword>
<dbReference type="InterPro" id="IPR002401">
    <property type="entry name" value="Cyt_P450_E_grp-I"/>
</dbReference>
<reference evidence="15" key="1">
    <citation type="submission" date="2020-11" db="EMBL/GenBank/DDBJ databases">
        <authorList>
            <person name="Tran Van P."/>
        </authorList>
    </citation>
    <scope>NUCLEOTIDE SEQUENCE</scope>
</reference>
<dbReference type="GO" id="GO:0004497">
    <property type="term" value="F:monooxygenase activity"/>
    <property type="evidence" value="ECO:0007669"/>
    <property type="project" value="UniProtKB-KW"/>
</dbReference>
<evidence type="ECO:0008006" key="17">
    <source>
        <dbReference type="Google" id="ProtNLM"/>
    </source>
</evidence>
<evidence type="ECO:0000256" key="3">
    <source>
        <dbReference type="ARBA" id="ARBA00004406"/>
    </source>
</evidence>
<dbReference type="GO" id="GO:0020037">
    <property type="term" value="F:heme binding"/>
    <property type="evidence" value="ECO:0007669"/>
    <property type="project" value="InterPro"/>
</dbReference>
<evidence type="ECO:0000256" key="2">
    <source>
        <dbReference type="ARBA" id="ARBA00004174"/>
    </source>
</evidence>
<dbReference type="Gene3D" id="1.10.630.10">
    <property type="entry name" value="Cytochrome P450"/>
    <property type="match status" value="1"/>
</dbReference>
<keyword evidence="6 13" id="KW-0479">Metal-binding</keyword>
<evidence type="ECO:0000256" key="7">
    <source>
        <dbReference type="ARBA" id="ARBA00022824"/>
    </source>
</evidence>
<dbReference type="InterPro" id="IPR001128">
    <property type="entry name" value="Cyt_P450"/>
</dbReference>
<name>A0A7R9KU32_9ACAR</name>
<evidence type="ECO:0000256" key="12">
    <source>
        <dbReference type="ARBA" id="ARBA00023136"/>
    </source>
</evidence>
<comment type="subcellular location">
    <subcellularLocation>
        <location evidence="3">Endoplasmic reticulum membrane</location>
        <topology evidence="3">Peripheral membrane protein</topology>
    </subcellularLocation>
    <subcellularLocation>
        <location evidence="2">Microsome membrane</location>
        <topology evidence="2">Peripheral membrane protein</topology>
    </subcellularLocation>
</comment>
<dbReference type="GO" id="GO:0005789">
    <property type="term" value="C:endoplasmic reticulum membrane"/>
    <property type="evidence" value="ECO:0007669"/>
    <property type="project" value="UniProtKB-SubCell"/>
</dbReference>
<dbReference type="FunFam" id="1.10.630.10:FF:000042">
    <property type="entry name" value="Cytochrome P450"/>
    <property type="match status" value="1"/>
</dbReference>
<dbReference type="SUPFAM" id="SSF48264">
    <property type="entry name" value="Cytochrome P450"/>
    <property type="match status" value="1"/>
</dbReference>
<keyword evidence="10 13" id="KW-0408">Iron</keyword>
<dbReference type="EMBL" id="OC861294">
    <property type="protein sequence ID" value="CAD7629327.1"/>
    <property type="molecule type" value="Genomic_DNA"/>
</dbReference>
<dbReference type="CDD" id="cd11055">
    <property type="entry name" value="CYP3A-like"/>
    <property type="match status" value="1"/>
</dbReference>
<evidence type="ECO:0000256" key="11">
    <source>
        <dbReference type="ARBA" id="ARBA00023033"/>
    </source>
</evidence>
<protein>
    <recommendedName>
        <fullName evidence="17">Cytochrome P450</fullName>
    </recommendedName>
</protein>
<dbReference type="EMBL" id="CAJPIZ010006719">
    <property type="protein sequence ID" value="CAG2109757.1"/>
    <property type="molecule type" value="Genomic_DNA"/>
</dbReference>
<proteinExistence type="inferred from homology"/>
<dbReference type="PANTHER" id="PTHR24292">
    <property type="entry name" value="CYTOCHROME P450"/>
    <property type="match status" value="1"/>
</dbReference>
<evidence type="ECO:0000256" key="13">
    <source>
        <dbReference type="PIRSR" id="PIRSR602401-1"/>
    </source>
</evidence>
<comment type="cofactor">
    <cofactor evidence="1 13">
        <name>heme</name>
        <dbReference type="ChEBI" id="CHEBI:30413"/>
    </cofactor>
</comment>
<dbReference type="InterPro" id="IPR017972">
    <property type="entry name" value="Cyt_P450_CS"/>
</dbReference>
<organism evidence="15">
    <name type="scientific">Medioppia subpectinata</name>
    <dbReference type="NCBI Taxonomy" id="1979941"/>
    <lineage>
        <taxon>Eukaryota</taxon>
        <taxon>Metazoa</taxon>
        <taxon>Ecdysozoa</taxon>
        <taxon>Arthropoda</taxon>
        <taxon>Chelicerata</taxon>
        <taxon>Arachnida</taxon>
        <taxon>Acari</taxon>
        <taxon>Acariformes</taxon>
        <taxon>Sarcoptiformes</taxon>
        <taxon>Oribatida</taxon>
        <taxon>Brachypylina</taxon>
        <taxon>Oppioidea</taxon>
        <taxon>Oppiidae</taxon>
        <taxon>Medioppia</taxon>
    </lineage>
</organism>
<dbReference type="Pfam" id="PF00067">
    <property type="entry name" value="p450"/>
    <property type="match status" value="1"/>
</dbReference>
<evidence type="ECO:0000256" key="5">
    <source>
        <dbReference type="ARBA" id="ARBA00022617"/>
    </source>
</evidence>
<keyword evidence="8" id="KW-0492">Microsome</keyword>
<evidence type="ECO:0000313" key="15">
    <source>
        <dbReference type="EMBL" id="CAD7629327.1"/>
    </source>
</evidence>